<dbReference type="Proteomes" id="UP001341840">
    <property type="component" value="Unassembled WGS sequence"/>
</dbReference>
<feature type="compositionally biased region" description="Basic and acidic residues" evidence="1">
    <location>
        <begin position="85"/>
        <end position="94"/>
    </location>
</feature>
<feature type="region of interest" description="Disordered" evidence="1">
    <location>
        <begin position="85"/>
        <end position="111"/>
    </location>
</feature>
<proteinExistence type="predicted"/>
<name>A0ABU6TM53_9FABA</name>
<comment type="caution">
    <text evidence="2">The sequence shown here is derived from an EMBL/GenBank/DDBJ whole genome shotgun (WGS) entry which is preliminary data.</text>
</comment>
<keyword evidence="3" id="KW-1185">Reference proteome</keyword>
<gene>
    <name evidence="2" type="ORF">PIB30_066574</name>
</gene>
<accession>A0ABU6TM53</accession>
<evidence type="ECO:0000313" key="3">
    <source>
        <dbReference type="Proteomes" id="UP001341840"/>
    </source>
</evidence>
<evidence type="ECO:0000256" key="1">
    <source>
        <dbReference type="SAM" id="MobiDB-lite"/>
    </source>
</evidence>
<dbReference type="EMBL" id="JASCZI010091302">
    <property type="protein sequence ID" value="MED6149852.1"/>
    <property type="molecule type" value="Genomic_DNA"/>
</dbReference>
<sequence>MQEPLSFWEKIFLAISRALIDMESGELMLRVHDKCLVFNVYKPMHQPSDTKSCMKIGSSELPNQKPPDKPLQVPPLCMPVNKEITEEHKSSPDKVHKKKNKGAQGQKSYADKLSQSHQSESWCLFASAIFIFVATPPKTASKMNRALKKTRDVSWFSRLISALVEEQRKQGRVVLVQFVMVWILV</sequence>
<protein>
    <submittedName>
        <fullName evidence="2">Uncharacterized protein</fullName>
    </submittedName>
</protein>
<reference evidence="2 3" key="1">
    <citation type="journal article" date="2023" name="Plants (Basel)">
        <title>Bridging the Gap: Combining Genomics and Transcriptomics Approaches to Understand Stylosanthes scabra, an Orphan Legume from the Brazilian Caatinga.</title>
        <authorList>
            <person name="Ferreira-Neto J.R.C."/>
            <person name="da Silva M.D."/>
            <person name="Binneck E."/>
            <person name="de Melo N.F."/>
            <person name="da Silva R.H."/>
            <person name="de Melo A.L.T.M."/>
            <person name="Pandolfi V."/>
            <person name="Bustamante F.O."/>
            <person name="Brasileiro-Vidal A.C."/>
            <person name="Benko-Iseppon A.M."/>
        </authorList>
    </citation>
    <scope>NUCLEOTIDE SEQUENCE [LARGE SCALE GENOMIC DNA]</scope>
    <source>
        <tissue evidence="2">Leaves</tissue>
    </source>
</reference>
<evidence type="ECO:0000313" key="2">
    <source>
        <dbReference type="EMBL" id="MED6149852.1"/>
    </source>
</evidence>
<organism evidence="2 3">
    <name type="scientific">Stylosanthes scabra</name>
    <dbReference type="NCBI Taxonomy" id="79078"/>
    <lineage>
        <taxon>Eukaryota</taxon>
        <taxon>Viridiplantae</taxon>
        <taxon>Streptophyta</taxon>
        <taxon>Embryophyta</taxon>
        <taxon>Tracheophyta</taxon>
        <taxon>Spermatophyta</taxon>
        <taxon>Magnoliopsida</taxon>
        <taxon>eudicotyledons</taxon>
        <taxon>Gunneridae</taxon>
        <taxon>Pentapetalae</taxon>
        <taxon>rosids</taxon>
        <taxon>fabids</taxon>
        <taxon>Fabales</taxon>
        <taxon>Fabaceae</taxon>
        <taxon>Papilionoideae</taxon>
        <taxon>50 kb inversion clade</taxon>
        <taxon>dalbergioids sensu lato</taxon>
        <taxon>Dalbergieae</taxon>
        <taxon>Pterocarpus clade</taxon>
        <taxon>Stylosanthes</taxon>
    </lineage>
</organism>